<dbReference type="SUPFAM" id="SSF51182">
    <property type="entry name" value="RmlC-like cupins"/>
    <property type="match status" value="1"/>
</dbReference>
<organism evidence="2">
    <name type="scientific">Ornithinibacillus sp. 4-3</name>
    <dbReference type="NCBI Taxonomy" id="3231488"/>
    <lineage>
        <taxon>Bacteria</taxon>
        <taxon>Bacillati</taxon>
        <taxon>Bacillota</taxon>
        <taxon>Bacilli</taxon>
        <taxon>Bacillales</taxon>
        <taxon>Bacillaceae</taxon>
        <taxon>Ornithinibacillus</taxon>
    </lineage>
</organism>
<dbReference type="RefSeq" id="WP_368655233.1">
    <property type="nucleotide sequence ID" value="NZ_CP162599.1"/>
</dbReference>
<evidence type="ECO:0000259" key="1">
    <source>
        <dbReference type="Pfam" id="PF07883"/>
    </source>
</evidence>
<dbReference type="AlphaFoldDB" id="A0AB39HTU0"/>
<sequence length="147" mass="16616">MPWRDMEMRYPIETPHKPLKDYGKEPLVINIHGAAMRNNTFRTTIWTGDHLQVVVMSIPPGEDIGLEAHPHVDQFLRLESGEGLVQMGKSKNQFDVETFAYRGDAIVVPAGTWHNLTNIGNTPIKLYTIYAPPNHPFGTVEQLKPKS</sequence>
<dbReference type="InterPro" id="IPR052538">
    <property type="entry name" value="Flavonoid_dioxygenase-like"/>
</dbReference>
<dbReference type="Pfam" id="PF07883">
    <property type="entry name" value="Cupin_2"/>
    <property type="match status" value="1"/>
</dbReference>
<dbReference type="PANTHER" id="PTHR43346">
    <property type="entry name" value="LIGAND BINDING DOMAIN PROTEIN, PUTATIVE (AFU_ORTHOLOGUE AFUA_6G14370)-RELATED"/>
    <property type="match status" value="1"/>
</dbReference>
<accession>A0AB39HTU0</accession>
<dbReference type="EMBL" id="CP162599">
    <property type="protein sequence ID" value="XDK34563.1"/>
    <property type="molecule type" value="Genomic_DNA"/>
</dbReference>
<dbReference type="InterPro" id="IPR014710">
    <property type="entry name" value="RmlC-like_jellyroll"/>
</dbReference>
<dbReference type="PANTHER" id="PTHR43346:SF1">
    <property type="entry name" value="QUERCETIN 2,3-DIOXYGENASE-RELATED"/>
    <property type="match status" value="1"/>
</dbReference>
<reference evidence="2" key="1">
    <citation type="submission" date="2024-07" db="EMBL/GenBank/DDBJ databases">
        <title>Halotolerant mesophilic bacterium Ornithinibacillus sp. 4-3, sp. nov., isolated from soil.</title>
        <authorList>
            <person name="Sidarenka A.V."/>
            <person name="Guliayeva D.E."/>
            <person name="Leanovich S.I."/>
            <person name="Hileuskaya K.S."/>
            <person name="Akhremchuk A.E."/>
            <person name="Sikolenko M.A."/>
            <person name="Valentovich L.N."/>
        </authorList>
    </citation>
    <scope>NUCLEOTIDE SEQUENCE</scope>
    <source>
        <strain evidence="2">4-3</strain>
    </source>
</reference>
<dbReference type="CDD" id="cd02223">
    <property type="entry name" value="cupin_Bh2720-like"/>
    <property type="match status" value="1"/>
</dbReference>
<dbReference type="InterPro" id="IPR011051">
    <property type="entry name" value="RmlC_Cupin_sf"/>
</dbReference>
<gene>
    <name evidence="2" type="ORF">AB4Y30_14090</name>
</gene>
<dbReference type="InterPro" id="IPR013096">
    <property type="entry name" value="Cupin_2"/>
</dbReference>
<name>A0AB39HTU0_9BACI</name>
<evidence type="ECO:0000313" key="2">
    <source>
        <dbReference type="EMBL" id="XDK34563.1"/>
    </source>
</evidence>
<feature type="domain" description="Cupin type-2" evidence="1">
    <location>
        <begin position="55"/>
        <end position="130"/>
    </location>
</feature>
<protein>
    <submittedName>
        <fullName evidence="2">Cupin domain-containing protein</fullName>
    </submittedName>
</protein>
<dbReference type="Gene3D" id="2.60.120.10">
    <property type="entry name" value="Jelly Rolls"/>
    <property type="match status" value="1"/>
</dbReference>
<proteinExistence type="predicted"/>